<dbReference type="RefSeq" id="WP_302037829.1">
    <property type="nucleotide sequence ID" value="NZ_JAUKPO010000005.1"/>
</dbReference>
<feature type="transmembrane region" description="Helical" evidence="1">
    <location>
        <begin position="137"/>
        <end position="157"/>
    </location>
</feature>
<sequence length="372" mass="42557">MSAARKIYALHQWLGLVAGMFILVFFLTGSIIVFRDELNKWENPHLFSVKVKGEWLPYDELYRKVQAQVPEVYLYSFRYLPASPEETIEMRVYSQDTYPLLYVNPYTADVLGIENNSWYDFFITLHYTFYLKTTGELLAALFAMALLGSVITGIYVYRKSVVKVVLFRVGIHWKNWRTVSSGLHRIVGVWALLFNLVLATSGFYMMWYALDPGYHTQTAKTTQIQPPPAIHANIDSLMKQTQQLIPGVQLTYVDFPRNSGDSITIHGHLPGGWLLGKMTSYAKFDPHTGQVGSVFKETELSIGEKIEYALYTLHYGQYGGKAIKVVYAFFGLAGALLTITGFLLWWRRKAFVNKKKKGTSLPMPRYTPKAQY</sequence>
<dbReference type="InterPro" id="IPR005625">
    <property type="entry name" value="PepSY-ass_TM"/>
</dbReference>
<dbReference type="EMBL" id="JAUKPO010000005">
    <property type="protein sequence ID" value="MDO1447016.1"/>
    <property type="molecule type" value="Genomic_DNA"/>
</dbReference>
<keyword evidence="1" id="KW-0812">Transmembrane</keyword>
<dbReference type="Pfam" id="PF03929">
    <property type="entry name" value="PepSY_TM"/>
    <property type="match status" value="1"/>
</dbReference>
<reference evidence="2" key="1">
    <citation type="submission" date="2023-07" db="EMBL/GenBank/DDBJ databases">
        <title>The genome sequence of Rhodocytophaga aerolata KACC 12507.</title>
        <authorList>
            <person name="Zhang X."/>
        </authorList>
    </citation>
    <scope>NUCLEOTIDE SEQUENCE</scope>
    <source>
        <strain evidence="2">KACC 12507</strain>
    </source>
</reference>
<keyword evidence="1" id="KW-0472">Membrane</keyword>
<name>A0ABT8R4J6_9BACT</name>
<comment type="caution">
    <text evidence="2">The sequence shown here is derived from an EMBL/GenBank/DDBJ whole genome shotgun (WGS) entry which is preliminary data.</text>
</comment>
<evidence type="ECO:0000313" key="2">
    <source>
        <dbReference type="EMBL" id="MDO1447016.1"/>
    </source>
</evidence>
<keyword evidence="1" id="KW-1133">Transmembrane helix</keyword>
<evidence type="ECO:0000256" key="1">
    <source>
        <dbReference type="SAM" id="Phobius"/>
    </source>
</evidence>
<feature type="transmembrane region" description="Helical" evidence="1">
    <location>
        <begin position="325"/>
        <end position="346"/>
    </location>
</feature>
<accession>A0ABT8R4J6</accession>
<organism evidence="2 3">
    <name type="scientific">Rhodocytophaga aerolata</name>
    <dbReference type="NCBI Taxonomy" id="455078"/>
    <lineage>
        <taxon>Bacteria</taxon>
        <taxon>Pseudomonadati</taxon>
        <taxon>Bacteroidota</taxon>
        <taxon>Cytophagia</taxon>
        <taxon>Cytophagales</taxon>
        <taxon>Rhodocytophagaceae</taxon>
        <taxon>Rhodocytophaga</taxon>
    </lineage>
</organism>
<dbReference type="Proteomes" id="UP001168528">
    <property type="component" value="Unassembled WGS sequence"/>
</dbReference>
<feature type="transmembrane region" description="Helical" evidence="1">
    <location>
        <begin position="187"/>
        <end position="210"/>
    </location>
</feature>
<keyword evidence="3" id="KW-1185">Reference proteome</keyword>
<proteinExistence type="predicted"/>
<feature type="transmembrane region" description="Helical" evidence="1">
    <location>
        <begin position="12"/>
        <end position="34"/>
    </location>
</feature>
<gene>
    <name evidence="2" type="ORF">Q0590_12175</name>
</gene>
<dbReference type="PANTHER" id="PTHR34219">
    <property type="entry name" value="IRON-REGULATED INNER MEMBRANE PROTEIN-RELATED"/>
    <property type="match status" value="1"/>
</dbReference>
<evidence type="ECO:0000313" key="3">
    <source>
        <dbReference type="Proteomes" id="UP001168528"/>
    </source>
</evidence>
<protein>
    <submittedName>
        <fullName evidence="2">PepSY-associated TM helix domain-containing protein</fullName>
    </submittedName>
</protein>